<dbReference type="InterPro" id="IPR000748">
    <property type="entry name" value="PsdUridine_synth_RsuA/RluB/E/F"/>
</dbReference>
<organism evidence="6 7">
    <name type="scientific">Pseudomonas abyssi</name>
    <dbReference type="NCBI Taxonomy" id="170540"/>
    <lineage>
        <taxon>Bacteria</taxon>
        <taxon>Pseudomonadati</taxon>
        <taxon>Pseudomonadota</taxon>
        <taxon>Gammaproteobacteria</taxon>
        <taxon>Pseudomonadales</taxon>
        <taxon>Pseudomonadaceae</taxon>
        <taxon>Pseudomonas</taxon>
    </lineage>
</organism>
<dbReference type="RefSeq" id="WP_096003497.1">
    <property type="nucleotide sequence ID" value="NZ_NTMR01000003.1"/>
</dbReference>
<dbReference type="AlphaFoldDB" id="A0A2A3ML69"/>
<evidence type="ECO:0000256" key="1">
    <source>
        <dbReference type="ARBA" id="ARBA00008348"/>
    </source>
</evidence>
<feature type="region of interest" description="Disordered" evidence="4">
    <location>
        <begin position="1"/>
        <end position="28"/>
    </location>
</feature>
<comment type="similarity">
    <text evidence="1 3">Belongs to the pseudouridine synthase RsuA family.</text>
</comment>
<dbReference type="InterPro" id="IPR050343">
    <property type="entry name" value="RsuA_PseudoU_synthase"/>
</dbReference>
<evidence type="ECO:0000256" key="4">
    <source>
        <dbReference type="SAM" id="MobiDB-lite"/>
    </source>
</evidence>
<dbReference type="PROSITE" id="PS01149">
    <property type="entry name" value="PSI_RSU"/>
    <property type="match status" value="1"/>
</dbReference>
<dbReference type="NCBIfam" id="TIGR00093">
    <property type="entry name" value="pseudouridine synthase"/>
    <property type="match status" value="1"/>
</dbReference>
<dbReference type="EMBL" id="NTMR01000003">
    <property type="protein sequence ID" value="PBK05548.1"/>
    <property type="molecule type" value="Genomic_DNA"/>
</dbReference>
<protein>
    <recommendedName>
        <fullName evidence="3">Pseudouridine synthase</fullName>
        <ecNumber evidence="3">5.4.99.-</ecNumber>
    </recommendedName>
</protein>
<dbReference type="EC" id="5.4.99.-" evidence="3"/>
<dbReference type="InterPro" id="IPR018496">
    <property type="entry name" value="PsdUridine_synth_RsuA/RluB_CS"/>
</dbReference>
<dbReference type="Gene3D" id="3.30.70.580">
    <property type="entry name" value="Pseudouridine synthase I, catalytic domain, N-terminal subdomain"/>
    <property type="match status" value="1"/>
</dbReference>
<gene>
    <name evidence="6" type="ORF">CNQ84_03335</name>
</gene>
<dbReference type="InterPro" id="IPR042092">
    <property type="entry name" value="PsdUridine_s_RsuA/RluB/E/F_cat"/>
</dbReference>
<dbReference type="GO" id="GO:0006364">
    <property type="term" value="P:rRNA processing"/>
    <property type="evidence" value="ECO:0007669"/>
    <property type="project" value="UniProtKB-ARBA"/>
</dbReference>
<accession>A0A2A3ML69</accession>
<feature type="compositionally biased region" description="Low complexity" evidence="4">
    <location>
        <begin position="1"/>
        <end position="13"/>
    </location>
</feature>
<dbReference type="GO" id="GO:0140098">
    <property type="term" value="F:catalytic activity, acting on RNA"/>
    <property type="evidence" value="ECO:0007669"/>
    <property type="project" value="UniProtKB-ARBA"/>
</dbReference>
<sequence>MKQRPRSAQSRPPQRVRRKPAPPPAEPRLIALNKPFDVLTQFTDGGGRATLRDFVDIPGVYPAGRLDRDSEGLLLLTNDGRLQARITDPKHKLPKTYWVQVEGEPSEQQLKQLRDGPELNDGPTRPAEVEQIDEPALWPRNPPVRFRKSVPTRWLAITIREGRNRQVRRMTAAVGLPTLRLVRVRIGDWTLDNLLPGQWRDIPISH</sequence>
<dbReference type="PANTHER" id="PTHR47683">
    <property type="entry name" value="PSEUDOURIDINE SYNTHASE FAMILY PROTEIN-RELATED"/>
    <property type="match status" value="1"/>
</dbReference>
<dbReference type="Proteomes" id="UP000242313">
    <property type="component" value="Unassembled WGS sequence"/>
</dbReference>
<keyword evidence="2 3" id="KW-0413">Isomerase</keyword>
<dbReference type="PANTHER" id="PTHR47683:SF2">
    <property type="entry name" value="RNA-BINDING S4 DOMAIN-CONTAINING PROTEIN"/>
    <property type="match status" value="1"/>
</dbReference>
<dbReference type="GO" id="GO:0001522">
    <property type="term" value="P:pseudouridine synthesis"/>
    <property type="evidence" value="ECO:0007669"/>
    <property type="project" value="InterPro"/>
</dbReference>
<reference evidence="6 7" key="1">
    <citation type="submission" date="2017-09" db="EMBL/GenBank/DDBJ databases">
        <title>Pseudomonas abyssi sp. nov. isolated from Abyssopelagic Water.</title>
        <authorList>
            <person name="Wei Y."/>
        </authorList>
    </citation>
    <scope>NUCLEOTIDE SEQUENCE [LARGE SCALE GENOMIC DNA]</scope>
    <source>
        <strain evidence="6 7">MT5</strain>
    </source>
</reference>
<dbReference type="InterPro" id="IPR020103">
    <property type="entry name" value="PsdUridine_synth_cat_dom_sf"/>
</dbReference>
<comment type="caution">
    <text evidence="6">The sequence shown here is derived from an EMBL/GenBank/DDBJ whole genome shotgun (WGS) entry which is preliminary data.</text>
</comment>
<evidence type="ECO:0000259" key="5">
    <source>
        <dbReference type="Pfam" id="PF00849"/>
    </source>
</evidence>
<evidence type="ECO:0000256" key="3">
    <source>
        <dbReference type="RuleBase" id="RU003887"/>
    </source>
</evidence>
<dbReference type="GO" id="GO:0003723">
    <property type="term" value="F:RNA binding"/>
    <property type="evidence" value="ECO:0007669"/>
    <property type="project" value="InterPro"/>
</dbReference>
<dbReference type="Gene3D" id="3.30.70.1560">
    <property type="entry name" value="Alpha-L RNA-binding motif"/>
    <property type="match status" value="1"/>
</dbReference>
<dbReference type="InterPro" id="IPR020094">
    <property type="entry name" value="TruA/RsuA/RluB/E/F_N"/>
</dbReference>
<dbReference type="Pfam" id="PF00849">
    <property type="entry name" value="PseudoU_synth_2"/>
    <property type="match status" value="1"/>
</dbReference>
<dbReference type="SUPFAM" id="SSF55120">
    <property type="entry name" value="Pseudouridine synthase"/>
    <property type="match status" value="1"/>
</dbReference>
<evidence type="ECO:0000313" key="7">
    <source>
        <dbReference type="Proteomes" id="UP000242313"/>
    </source>
</evidence>
<feature type="domain" description="Pseudouridine synthase RsuA/RluA-like" evidence="5">
    <location>
        <begin position="29"/>
        <end position="173"/>
    </location>
</feature>
<feature type="region of interest" description="Disordered" evidence="4">
    <location>
        <begin position="104"/>
        <end position="126"/>
    </location>
</feature>
<keyword evidence="7" id="KW-1185">Reference proteome</keyword>
<dbReference type="InterPro" id="IPR006145">
    <property type="entry name" value="PsdUridine_synth_RsuA/RluA"/>
</dbReference>
<proteinExistence type="inferred from homology"/>
<evidence type="ECO:0000313" key="6">
    <source>
        <dbReference type="EMBL" id="PBK05548.1"/>
    </source>
</evidence>
<dbReference type="GO" id="GO:0009982">
    <property type="term" value="F:pseudouridine synthase activity"/>
    <property type="evidence" value="ECO:0007669"/>
    <property type="project" value="InterPro"/>
</dbReference>
<evidence type="ECO:0000256" key="2">
    <source>
        <dbReference type="ARBA" id="ARBA00023235"/>
    </source>
</evidence>
<name>A0A2A3ML69_9PSED</name>